<reference evidence="2 3" key="1">
    <citation type="submission" date="2018-12" db="EMBL/GenBank/DDBJ databases">
        <authorList>
            <person name="Toschakov S.V."/>
        </authorList>
    </citation>
    <scope>NUCLEOTIDE SEQUENCE [LARGE SCALE GENOMIC DNA]</scope>
    <source>
        <strain evidence="2 3">GM2012</strain>
    </source>
</reference>
<dbReference type="InterPro" id="IPR000073">
    <property type="entry name" value="AB_hydrolase_1"/>
</dbReference>
<accession>A0A432ML72</accession>
<dbReference type="GO" id="GO:0016787">
    <property type="term" value="F:hydrolase activity"/>
    <property type="evidence" value="ECO:0007669"/>
    <property type="project" value="UniProtKB-KW"/>
</dbReference>
<keyword evidence="2" id="KW-0378">Hydrolase</keyword>
<evidence type="ECO:0000259" key="1">
    <source>
        <dbReference type="Pfam" id="PF00561"/>
    </source>
</evidence>
<dbReference type="InterPro" id="IPR000639">
    <property type="entry name" value="Epox_hydrolase-like"/>
</dbReference>
<dbReference type="Gene3D" id="3.40.50.1820">
    <property type="entry name" value="alpha/beta hydrolase"/>
    <property type="match status" value="1"/>
</dbReference>
<dbReference type="SUPFAM" id="SSF53474">
    <property type="entry name" value="alpha/beta-Hydrolases"/>
    <property type="match status" value="1"/>
</dbReference>
<dbReference type="InterPro" id="IPR050266">
    <property type="entry name" value="AB_hydrolase_sf"/>
</dbReference>
<keyword evidence="3" id="KW-1185">Reference proteome</keyword>
<dbReference type="OrthoDB" id="252464at2"/>
<reference evidence="2 3" key="2">
    <citation type="submission" date="2019-01" db="EMBL/GenBank/DDBJ databases">
        <title>Tautonia sociabilis, a novel thermotolerant planctomycete of Isosphaeraceae family, isolated from a 4000 m deep subterranean habitat.</title>
        <authorList>
            <person name="Kovaleva O.L."/>
            <person name="Elcheninov A.G."/>
            <person name="Van Heerden E."/>
            <person name="Toshchakov S.V."/>
            <person name="Novikov A."/>
            <person name="Bonch-Osmolovskaya E.A."/>
            <person name="Kublanov I.V."/>
        </authorList>
    </citation>
    <scope>NUCLEOTIDE SEQUENCE [LARGE SCALE GENOMIC DNA]</scope>
    <source>
        <strain evidence="2 3">GM2012</strain>
    </source>
</reference>
<dbReference type="EMBL" id="RYZH01000015">
    <property type="protein sequence ID" value="RUL87957.1"/>
    <property type="molecule type" value="Genomic_DNA"/>
</dbReference>
<protein>
    <submittedName>
        <fullName evidence="2">Alpha/beta hydrolase</fullName>
    </submittedName>
</protein>
<dbReference type="RefSeq" id="WP_126725078.1">
    <property type="nucleotide sequence ID" value="NZ_RYZH01000015.1"/>
</dbReference>
<sequence>MNWREYQALQRVSELGERFLSYVDEGRGDPVLLLHGIPTWGYLWQGLLPALSGPHRVLVPDLLGFGYSDRRDCFDRSIGRQAELIDAWLGKLGLEHIHVVGHDIGGGVALRLATLFPRRVSRLALLNSVCYDSWPIEGMLQFGHPGAYRRLSATAALRLLKLMLRQGFARSPDDELLEGLLAPYATEVGKLSLIRNASALNTNLTTEVSPLLTRLELPALVLWGENDAFQPVKYGERLARDISGAQLVRVREARHFVMLDRPDEVGGHLLSFLGGAGAEPLPAGAGVP</sequence>
<feature type="domain" description="AB hydrolase-1" evidence="1">
    <location>
        <begin position="30"/>
        <end position="262"/>
    </location>
</feature>
<dbReference type="GO" id="GO:0016020">
    <property type="term" value="C:membrane"/>
    <property type="evidence" value="ECO:0007669"/>
    <property type="project" value="TreeGrafter"/>
</dbReference>
<dbReference type="PANTHER" id="PTHR43798">
    <property type="entry name" value="MONOACYLGLYCEROL LIPASE"/>
    <property type="match status" value="1"/>
</dbReference>
<dbReference type="Proteomes" id="UP000280296">
    <property type="component" value="Unassembled WGS sequence"/>
</dbReference>
<evidence type="ECO:0000313" key="2">
    <source>
        <dbReference type="EMBL" id="RUL87957.1"/>
    </source>
</evidence>
<dbReference type="PRINTS" id="PR00111">
    <property type="entry name" value="ABHYDROLASE"/>
</dbReference>
<dbReference type="AlphaFoldDB" id="A0A432ML72"/>
<dbReference type="InterPro" id="IPR029058">
    <property type="entry name" value="AB_hydrolase_fold"/>
</dbReference>
<gene>
    <name evidence="2" type="ORF">TsocGM_09540</name>
</gene>
<evidence type="ECO:0000313" key="3">
    <source>
        <dbReference type="Proteomes" id="UP000280296"/>
    </source>
</evidence>
<dbReference type="PANTHER" id="PTHR43798:SF24">
    <property type="entry name" value="CIS-3-ALKYL-4-ALKYLOXETAN-2-ONE DECARBOXYLASE"/>
    <property type="match status" value="1"/>
</dbReference>
<name>A0A432ML72_9BACT</name>
<dbReference type="Pfam" id="PF00561">
    <property type="entry name" value="Abhydrolase_1"/>
    <property type="match status" value="1"/>
</dbReference>
<proteinExistence type="predicted"/>
<organism evidence="2 3">
    <name type="scientific">Tautonia sociabilis</name>
    <dbReference type="NCBI Taxonomy" id="2080755"/>
    <lineage>
        <taxon>Bacteria</taxon>
        <taxon>Pseudomonadati</taxon>
        <taxon>Planctomycetota</taxon>
        <taxon>Planctomycetia</taxon>
        <taxon>Isosphaerales</taxon>
        <taxon>Isosphaeraceae</taxon>
        <taxon>Tautonia</taxon>
    </lineage>
</organism>
<dbReference type="PRINTS" id="PR00412">
    <property type="entry name" value="EPOXHYDRLASE"/>
</dbReference>
<comment type="caution">
    <text evidence="2">The sequence shown here is derived from an EMBL/GenBank/DDBJ whole genome shotgun (WGS) entry which is preliminary data.</text>
</comment>